<feature type="region of interest" description="Disordered" evidence="1">
    <location>
        <begin position="1"/>
        <end position="21"/>
    </location>
</feature>
<dbReference type="PANTHER" id="PTHR47481:SF22">
    <property type="entry name" value="RETROTRANSPOSON GAG DOMAIN-CONTAINING PROTEIN"/>
    <property type="match status" value="1"/>
</dbReference>
<feature type="compositionally biased region" description="Polar residues" evidence="1">
    <location>
        <begin position="8"/>
        <end position="21"/>
    </location>
</feature>
<evidence type="ECO:0000256" key="1">
    <source>
        <dbReference type="SAM" id="MobiDB-lite"/>
    </source>
</evidence>
<feature type="region of interest" description="Disordered" evidence="1">
    <location>
        <begin position="248"/>
        <end position="318"/>
    </location>
</feature>
<evidence type="ECO:0000313" key="3">
    <source>
        <dbReference type="Proteomes" id="UP001642360"/>
    </source>
</evidence>
<accession>A0ABC8UPG5</accession>
<organism evidence="2 3">
    <name type="scientific">Ilex paraguariensis</name>
    <name type="common">yerba mate</name>
    <dbReference type="NCBI Taxonomy" id="185542"/>
    <lineage>
        <taxon>Eukaryota</taxon>
        <taxon>Viridiplantae</taxon>
        <taxon>Streptophyta</taxon>
        <taxon>Embryophyta</taxon>
        <taxon>Tracheophyta</taxon>
        <taxon>Spermatophyta</taxon>
        <taxon>Magnoliopsida</taxon>
        <taxon>eudicotyledons</taxon>
        <taxon>Gunneridae</taxon>
        <taxon>Pentapetalae</taxon>
        <taxon>asterids</taxon>
        <taxon>campanulids</taxon>
        <taxon>Aquifoliales</taxon>
        <taxon>Aquifoliaceae</taxon>
        <taxon>Ilex</taxon>
    </lineage>
</organism>
<reference evidence="2 3" key="1">
    <citation type="submission" date="2024-02" db="EMBL/GenBank/DDBJ databases">
        <authorList>
            <person name="Vignale AGUSTIN F."/>
            <person name="Sosa J E."/>
            <person name="Modenutti C."/>
        </authorList>
    </citation>
    <scope>NUCLEOTIDE SEQUENCE [LARGE SCALE GENOMIC DNA]</scope>
</reference>
<keyword evidence="3" id="KW-1185">Reference proteome</keyword>
<comment type="caution">
    <text evidence="2">The sequence shown here is derived from an EMBL/GenBank/DDBJ whole genome shotgun (WGS) entry which is preliminary data.</text>
</comment>
<name>A0ABC8UPG5_9AQUA</name>
<evidence type="ECO:0000313" key="2">
    <source>
        <dbReference type="EMBL" id="CAK9182903.1"/>
    </source>
</evidence>
<feature type="compositionally biased region" description="Polar residues" evidence="1">
    <location>
        <begin position="265"/>
        <end position="318"/>
    </location>
</feature>
<proteinExistence type="predicted"/>
<protein>
    <recommendedName>
        <fullName evidence="4">Gag protein</fullName>
    </recommendedName>
</protein>
<gene>
    <name evidence="2" type="ORF">ILEXP_LOCUS53125</name>
</gene>
<dbReference type="AlphaFoldDB" id="A0ABC8UPG5"/>
<sequence length="318" mass="34443">MATPPTSPTFDSAASTGATPAVTTPTITRLNQGNPSSPGNNLISLNASSQIPFKLAIGGEYYASWKSQMTNLLFGYGLLGYVDGSYPCPPKTDQEHVTWLRQDRLVLLAIQSTIHGTISPTINNCPTSADAWTKLESSYANRSNIRMLSLLSTLMNTKKEGKLVATYMSKIKGIVDDLTLIGHPLSNAEIMAHTLNGLADEFKELTAVVRVRDSPISFEDLYDKLPDEELTQNRGHTKEDDTQITAQFTQRQSNYKGKGGRGNKSGFNPSNSVLGHSGQSNGHPGQPSNFNQSGLQPNQSWQHSSYGRGSSSQGMGFN</sequence>
<evidence type="ECO:0008006" key="4">
    <source>
        <dbReference type="Google" id="ProtNLM"/>
    </source>
</evidence>
<dbReference type="PANTHER" id="PTHR47481">
    <property type="match status" value="1"/>
</dbReference>
<dbReference type="Proteomes" id="UP001642360">
    <property type="component" value="Unassembled WGS sequence"/>
</dbReference>
<dbReference type="EMBL" id="CAUOFW020008480">
    <property type="protein sequence ID" value="CAK9182903.1"/>
    <property type="molecule type" value="Genomic_DNA"/>
</dbReference>
<dbReference type="Pfam" id="PF14223">
    <property type="entry name" value="Retrotran_gag_2"/>
    <property type="match status" value="1"/>
</dbReference>